<dbReference type="CDD" id="cd19500">
    <property type="entry name" value="RecA-like_Lon"/>
    <property type="match status" value="1"/>
</dbReference>
<evidence type="ECO:0000256" key="10">
    <source>
        <dbReference type="PIRNR" id="PIRNR001174"/>
    </source>
</evidence>
<dbReference type="InterPro" id="IPR008269">
    <property type="entry name" value="Lon_proteolytic"/>
</dbReference>
<dbReference type="SMART" id="SM00464">
    <property type="entry name" value="LON"/>
    <property type="match status" value="1"/>
</dbReference>
<dbReference type="InterPro" id="IPR008268">
    <property type="entry name" value="Peptidase_S16_AS"/>
</dbReference>
<dbReference type="Gene3D" id="1.20.5.5270">
    <property type="match status" value="1"/>
</dbReference>
<dbReference type="PROSITE" id="PS01046">
    <property type="entry name" value="LON_SER"/>
    <property type="match status" value="1"/>
</dbReference>
<keyword evidence="15" id="KW-0175">Coiled coil</keyword>
<evidence type="ECO:0000256" key="4">
    <source>
        <dbReference type="ARBA" id="ARBA00022825"/>
    </source>
</evidence>
<keyword evidence="4 10" id="KW-0720">Serine protease</keyword>
<dbReference type="EMBL" id="VSLA01000002">
    <property type="protein sequence ID" value="TYC88310.1"/>
    <property type="molecule type" value="Genomic_DNA"/>
</dbReference>
<dbReference type="Pfam" id="PF02190">
    <property type="entry name" value="LON_substr_bdg"/>
    <property type="match status" value="1"/>
</dbReference>
<dbReference type="Gene3D" id="2.30.130.40">
    <property type="entry name" value="LON domain-like"/>
    <property type="match status" value="1"/>
</dbReference>
<dbReference type="Proteomes" id="UP000176244">
    <property type="component" value="Unassembled WGS sequence"/>
</dbReference>
<dbReference type="Gene3D" id="3.30.230.10">
    <property type="match status" value="1"/>
</dbReference>
<dbReference type="GO" id="GO:0004176">
    <property type="term" value="F:ATP-dependent peptidase activity"/>
    <property type="evidence" value="ECO:0007669"/>
    <property type="project" value="UniProtKB-UniRule"/>
</dbReference>
<dbReference type="PROSITE" id="PS51787">
    <property type="entry name" value="LON_N"/>
    <property type="match status" value="1"/>
</dbReference>
<evidence type="ECO:0000256" key="13">
    <source>
        <dbReference type="PROSITE-ProRule" id="PRU01122"/>
    </source>
</evidence>
<reference evidence="18 20" key="1">
    <citation type="submission" date="2015-09" db="EMBL/GenBank/DDBJ databases">
        <title>Genome sequence of Acetobacterium wieringae DSM 1911.</title>
        <authorList>
            <person name="Poehlein A."/>
            <person name="Bengelsdorf F.R."/>
            <person name="Schiel-Bengelsdorf B."/>
            <person name="Duerre P."/>
            <person name="Daniel R."/>
        </authorList>
    </citation>
    <scope>NUCLEOTIDE SEQUENCE [LARGE SCALE GENOMIC DNA]</scope>
    <source>
        <strain evidence="18 20">DSM 1911</strain>
    </source>
</reference>
<reference evidence="19 21" key="2">
    <citation type="submission" date="2019-08" db="EMBL/GenBank/DDBJ databases">
        <title>Isolation and enrichment of carboxydotrophic bacteria from anaerobic sludge for the production of bio-based chemicals from syngas.</title>
        <authorList>
            <person name="Antares A.L."/>
            <person name="Moreira J."/>
            <person name="Diender M."/>
            <person name="Parshina S.N."/>
            <person name="Stams A.J.M."/>
            <person name="Alves M."/>
            <person name="Alves J.I."/>
            <person name="Sousa D.Z."/>
        </authorList>
    </citation>
    <scope>NUCLEOTIDE SEQUENCE [LARGE SCALE GENOMIC DNA]</scope>
    <source>
        <strain evidence="19 21">JM</strain>
    </source>
</reference>
<dbReference type="PIRSF" id="PIRSF001174">
    <property type="entry name" value="Lon_proteas"/>
    <property type="match status" value="1"/>
</dbReference>
<keyword evidence="1 10" id="KW-0645">Protease</keyword>
<evidence type="ECO:0000256" key="6">
    <source>
        <dbReference type="ARBA" id="ARBA00050665"/>
    </source>
</evidence>
<dbReference type="SUPFAM" id="SSF54211">
    <property type="entry name" value="Ribosomal protein S5 domain 2-like"/>
    <property type="match status" value="1"/>
</dbReference>
<keyword evidence="2 10" id="KW-0547">Nucleotide-binding</keyword>
<evidence type="ECO:0000313" key="21">
    <source>
        <dbReference type="Proteomes" id="UP000322619"/>
    </source>
</evidence>
<dbReference type="Gene3D" id="1.10.8.60">
    <property type="match status" value="1"/>
</dbReference>
<evidence type="ECO:0000256" key="11">
    <source>
        <dbReference type="PIRSR" id="PIRSR001174-1"/>
    </source>
</evidence>
<dbReference type="AlphaFoldDB" id="A0A1F2PH50"/>
<dbReference type="OrthoDB" id="9803599at2"/>
<feature type="active site" evidence="11 13">
    <location>
        <position position="676"/>
    </location>
</feature>
<comment type="function">
    <text evidence="7">ATP-dependent serine protease that mediates the selective degradation of mutant and abnormal proteins as well as certain short-lived regulatory proteins. Required for cellular homeostasis and for survival from DNA damage and developmental changes induced by stress. Degrades polypeptides processively to yield small peptide fragments that are 5 to 10 amino acids long. Binds to DNA in a double-stranded, site-specific manner.</text>
</comment>
<dbReference type="InterPro" id="IPR003111">
    <property type="entry name" value="Lon_prtase_N"/>
</dbReference>
<evidence type="ECO:0000256" key="3">
    <source>
        <dbReference type="ARBA" id="ARBA00022801"/>
    </source>
</evidence>
<dbReference type="InterPro" id="IPR003959">
    <property type="entry name" value="ATPase_AAA_core"/>
</dbReference>
<dbReference type="Proteomes" id="UP000322619">
    <property type="component" value="Unassembled WGS sequence"/>
</dbReference>
<gene>
    <name evidence="18" type="primary">lon1_1</name>
    <name evidence="19" type="synonym">lon</name>
    <name evidence="18" type="ORF">ACWI_18600</name>
    <name evidence="19" type="ORF">FXB42_01465</name>
</gene>
<proteinExistence type="inferred from homology"/>
<dbReference type="EMBL" id="LKEU01000029">
    <property type="protein sequence ID" value="OFV70648.1"/>
    <property type="molecule type" value="Genomic_DNA"/>
</dbReference>
<dbReference type="GO" id="GO:0005737">
    <property type="term" value="C:cytoplasm"/>
    <property type="evidence" value="ECO:0007669"/>
    <property type="project" value="UniProtKB-SubCell"/>
</dbReference>
<dbReference type="Pfam" id="PF00004">
    <property type="entry name" value="AAA"/>
    <property type="match status" value="1"/>
</dbReference>
<dbReference type="PRINTS" id="PR00830">
    <property type="entry name" value="ENDOLAPTASE"/>
</dbReference>
<evidence type="ECO:0000259" key="16">
    <source>
        <dbReference type="PROSITE" id="PS51786"/>
    </source>
</evidence>
<dbReference type="SUPFAM" id="SSF88697">
    <property type="entry name" value="PUA domain-like"/>
    <property type="match status" value="1"/>
</dbReference>
<dbReference type="InterPro" id="IPR027065">
    <property type="entry name" value="Lon_Prtase"/>
</dbReference>
<evidence type="ECO:0000256" key="12">
    <source>
        <dbReference type="PIRSR" id="PIRSR001174-2"/>
    </source>
</evidence>
<feature type="active site" evidence="11 13">
    <location>
        <position position="719"/>
    </location>
</feature>
<feature type="domain" description="Lon N-terminal" evidence="17">
    <location>
        <begin position="9"/>
        <end position="202"/>
    </location>
</feature>
<protein>
    <recommendedName>
        <fullName evidence="9 10">Lon protease</fullName>
        <ecNumber evidence="8 10">3.4.21.53</ecNumber>
    </recommendedName>
</protein>
<comment type="subunit">
    <text evidence="10">Homohexamer. Organized in a ring with a central cavity.</text>
</comment>
<dbReference type="InterPro" id="IPR054594">
    <property type="entry name" value="Lon_lid"/>
</dbReference>
<feature type="coiled-coil region" evidence="15">
    <location>
        <begin position="225"/>
        <end position="252"/>
    </location>
</feature>
<dbReference type="InterPro" id="IPR046336">
    <property type="entry name" value="Lon_prtase_N_sf"/>
</dbReference>
<dbReference type="GO" id="GO:0016887">
    <property type="term" value="F:ATP hydrolysis activity"/>
    <property type="evidence" value="ECO:0007669"/>
    <property type="project" value="InterPro"/>
</dbReference>
<dbReference type="PROSITE" id="PS51786">
    <property type="entry name" value="LON_PROTEOLYTIC"/>
    <property type="match status" value="1"/>
</dbReference>
<evidence type="ECO:0000256" key="15">
    <source>
        <dbReference type="SAM" id="Coils"/>
    </source>
</evidence>
<dbReference type="GO" id="GO:0006508">
    <property type="term" value="P:proteolysis"/>
    <property type="evidence" value="ECO:0007669"/>
    <property type="project" value="UniProtKB-KW"/>
</dbReference>
<evidence type="ECO:0000256" key="8">
    <source>
        <dbReference type="ARBA" id="ARBA00066743"/>
    </source>
</evidence>
<dbReference type="GO" id="GO:0030163">
    <property type="term" value="P:protein catabolic process"/>
    <property type="evidence" value="ECO:0007669"/>
    <property type="project" value="InterPro"/>
</dbReference>
<dbReference type="STRING" id="52694.ACWI_18600"/>
<dbReference type="InterPro" id="IPR004815">
    <property type="entry name" value="Lon_bac/euk-typ"/>
</dbReference>
<evidence type="ECO:0000256" key="14">
    <source>
        <dbReference type="RuleBase" id="RU000591"/>
    </source>
</evidence>
<dbReference type="SMART" id="SM00382">
    <property type="entry name" value="AAA"/>
    <property type="match status" value="1"/>
</dbReference>
<evidence type="ECO:0000256" key="1">
    <source>
        <dbReference type="ARBA" id="ARBA00022670"/>
    </source>
</evidence>
<dbReference type="InterPro" id="IPR015947">
    <property type="entry name" value="PUA-like_sf"/>
</dbReference>
<keyword evidence="10" id="KW-0963">Cytoplasm</keyword>
<evidence type="ECO:0000259" key="17">
    <source>
        <dbReference type="PROSITE" id="PS51787"/>
    </source>
</evidence>
<keyword evidence="5 10" id="KW-0067">ATP-binding</keyword>
<keyword evidence="3 10" id="KW-0378">Hydrolase</keyword>
<evidence type="ECO:0000313" key="20">
    <source>
        <dbReference type="Proteomes" id="UP000176244"/>
    </source>
</evidence>
<dbReference type="Pfam" id="PF05362">
    <property type="entry name" value="Lon_C"/>
    <property type="match status" value="1"/>
</dbReference>
<comment type="subcellular location">
    <subcellularLocation>
        <location evidence="10">Cytoplasm</location>
    </subcellularLocation>
</comment>
<dbReference type="GO" id="GO:0004252">
    <property type="term" value="F:serine-type endopeptidase activity"/>
    <property type="evidence" value="ECO:0007669"/>
    <property type="project" value="UniProtKB-UniRule"/>
</dbReference>
<organism evidence="18 20">
    <name type="scientific">Acetobacterium wieringae</name>
    <dbReference type="NCBI Taxonomy" id="52694"/>
    <lineage>
        <taxon>Bacteria</taxon>
        <taxon>Bacillati</taxon>
        <taxon>Bacillota</taxon>
        <taxon>Clostridia</taxon>
        <taxon>Eubacteriales</taxon>
        <taxon>Eubacteriaceae</taxon>
        <taxon>Acetobacterium</taxon>
    </lineage>
</organism>
<evidence type="ECO:0000256" key="7">
    <source>
        <dbReference type="ARBA" id="ARBA00053875"/>
    </source>
</evidence>
<name>A0A1F2PH50_9FIRM</name>
<comment type="caution">
    <text evidence="18">The sequence shown here is derived from an EMBL/GenBank/DDBJ whole genome shotgun (WGS) entry which is preliminary data.</text>
</comment>
<comment type="similarity">
    <text evidence="10 13 14">Belongs to the peptidase S16 family.</text>
</comment>
<dbReference type="SUPFAM" id="SSF52540">
    <property type="entry name" value="P-loop containing nucleoside triphosphate hydrolases"/>
    <property type="match status" value="1"/>
</dbReference>
<dbReference type="RefSeq" id="WP_070371164.1">
    <property type="nucleotide sequence ID" value="NZ_LKEU01000029.1"/>
</dbReference>
<dbReference type="InterPro" id="IPR014721">
    <property type="entry name" value="Ribsml_uS5_D2-typ_fold_subgr"/>
</dbReference>
<comment type="catalytic activity">
    <reaction evidence="6 10 13">
        <text>Hydrolysis of proteins in presence of ATP.</text>
        <dbReference type="EC" id="3.4.21.53"/>
    </reaction>
</comment>
<dbReference type="GO" id="GO:0005524">
    <property type="term" value="F:ATP binding"/>
    <property type="evidence" value="ECO:0007669"/>
    <property type="project" value="UniProtKB-KW"/>
</dbReference>
<evidence type="ECO:0000256" key="5">
    <source>
        <dbReference type="ARBA" id="ARBA00022840"/>
    </source>
</evidence>
<dbReference type="InterPro" id="IPR027417">
    <property type="entry name" value="P-loop_NTPase"/>
</dbReference>
<dbReference type="Gene3D" id="1.20.58.1480">
    <property type="match status" value="1"/>
</dbReference>
<dbReference type="InterPro" id="IPR003593">
    <property type="entry name" value="AAA+_ATPase"/>
</dbReference>
<feature type="domain" description="Lon proteolytic" evidence="16">
    <location>
        <begin position="590"/>
        <end position="770"/>
    </location>
</feature>
<accession>A0A1F2PH50</accession>
<feature type="binding site" evidence="12">
    <location>
        <begin position="353"/>
        <end position="360"/>
    </location>
    <ligand>
        <name>ATP</name>
        <dbReference type="ChEBI" id="CHEBI:30616"/>
    </ligand>
</feature>
<dbReference type="InterPro" id="IPR020568">
    <property type="entry name" value="Ribosomal_Su5_D2-typ_SF"/>
</dbReference>
<dbReference type="PANTHER" id="PTHR10046">
    <property type="entry name" value="ATP DEPENDENT LON PROTEASE FAMILY MEMBER"/>
    <property type="match status" value="1"/>
</dbReference>
<evidence type="ECO:0000256" key="2">
    <source>
        <dbReference type="ARBA" id="ARBA00022741"/>
    </source>
</evidence>
<dbReference type="Gene3D" id="3.40.50.300">
    <property type="entry name" value="P-loop containing nucleotide triphosphate hydrolases"/>
    <property type="match status" value="1"/>
</dbReference>
<sequence length="795" mass="87915">MSTLEIKSAPLIPITETVIYPGISNRIFVNEDIGNNIKELIIKNNTLAIGLSTKDYKGLVQLTADSFYRIGVLMKFDNIQKSDNGFIIDITTINRVKVLDFTFEEKQITASYTVQDDILDINADEEQEMIVYIKGLMKDLSHNFKGAEYFVSILEGLPSLEEIMGYTIPMMGIPLKSKQVLLEIDSLKERALSFIDYIIREKDSVHLQLEISKKYSQRKDKTYREAMLREQLKNIKAELGELDEELEEEADYRKKVLDSDMPPDVKKIALKEVRKFENSPPNGGESNVIMNYLDLLLELPWTSEKKEIDIEHARAVLESHHFGIDDVKKRIIEHLAVMKLKKDKQGSILLLVGPPGTGKTSLGRSIAEALDRKYVRASLGGVRDEAEIRGHRKTYLGAMPGRIIKGIANAEAKNPVFILDEIDKMGMSHQGDPGSALLEVLDPEQNCTFSDHYLEIPYDLSEVFFIATANDLSTIPAPLLDRAEIIQLSSYTNGEKKRIAIDHLLPSVLKDHGLTTEMLQIEDSAIEAIVENYTAEAGVRGLTKQLAKIARVVSEKIVSKKVELPFVVTTKNLSDVLGNKTRRHEKAGENNKPGVVTGMAWTAVGGEILFTEASLMPGSGKLTLTGQLGDVMKESATIAMSLIRSRLGDLANGFDYFKNDTHIHVPSGSTPKDGPSAGVTLTTALASLILGKPVDSKLSMTGEITLSGQVLPVGGIKEKVIAAQRSGITKVLLPKDNEKDVSDIPEEVRNALTIIYVATIEEVLKEALGIELPESKLVLNRPQGDSNVQLSMVEE</sequence>
<evidence type="ECO:0000313" key="18">
    <source>
        <dbReference type="EMBL" id="OFV70648.1"/>
    </source>
</evidence>
<dbReference type="EC" id="3.4.21.53" evidence="8 10"/>
<evidence type="ECO:0000256" key="9">
    <source>
        <dbReference type="ARBA" id="ARBA00071934"/>
    </source>
</evidence>
<dbReference type="Pfam" id="PF22667">
    <property type="entry name" value="Lon_lid"/>
    <property type="match status" value="1"/>
</dbReference>
<dbReference type="FunFam" id="3.40.50.300:FF:000021">
    <property type="entry name" value="Lon protease homolog"/>
    <property type="match status" value="1"/>
</dbReference>
<dbReference type="NCBIfam" id="TIGR00763">
    <property type="entry name" value="lon"/>
    <property type="match status" value="1"/>
</dbReference>
<evidence type="ECO:0000313" key="19">
    <source>
        <dbReference type="EMBL" id="TYC88310.1"/>
    </source>
</evidence>